<dbReference type="GO" id="GO:0008312">
    <property type="term" value="F:7S RNA binding"/>
    <property type="evidence" value="ECO:0007669"/>
    <property type="project" value="InterPro"/>
</dbReference>
<name>A0A6T6L9U6_9RHOD</name>
<gene>
    <name evidence="6" type="ORF">RMAR0315_LOCUS3825</name>
    <name evidence="7" type="ORF">RMAR0315_LOCUS3827</name>
</gene>
<evidence type="ECO:0000256" key="5">
    <source>
        <dbReference type="SAM" id="MobiDB-lite"/>
    </source>
</evidence>
<comment type="subcellular location">
    <subcellularLocation>
        <location evidence="1">Cytoplasm</location>
    </subcellularLocation>
</comment>
<sequence length="149" mass="16856">MDTSRWICLYPTYLDSAKTIDKGRKIAKAKAVDAPHAEEIFATVRFMGFEAVLEKKYYSKNFHYSTDLYSRGRIRVKLFDENKKPIRPEIGSRRALFIQVANNIPKYREKYGRKVDKLSQAMTAPAAAASGGSSKKAGKSNKKSGKKKK</sequence>
<protein>
    <recommendedName>
        <fullName evidence="8">Signal recognition particle 19 kDa protein</fullName>
    </recommendedName>
</protein>
<evidence type="ECO:0000256" key="3">
    <source>
        <dbReference type="ARBA" id="ARBA00023135"/>
    </source>
</evidence>
<feature type="compositionally biased region" description="Low complexity" evidence="5">
    <location>
        <begin position="126"/>
        <end position="135"/>
    </location>
</feature>
<dbReference type="EMBL" id="HBEK01007038">
    <property type="protein sequence ID" value="CAD8393840.1"/>
    <property type="molecule type" value="Transcribed_RNA"/>
</dbReference>
<evidence type="ECO:0000256" key="1">
    <source>
        <dbReference type="ARBA" id="ARBA00004496"/>
    </source>
</evidence>
<evidence type="ECO:0000313" key="6">
    <source>
        <dbReference type="EMBL" id="CAD8393840.1"/>
    </source>
</evidence>
<keyword evidence="3" id="KW-0733">Signal recognition particle</keyword>
<dbReference type="GO" id="GO:0005786">
    <property type="term" value="C:signal recognition particle, endoplasmic reticulum targeting"/>
    <property type="evidence" value="ECO:0007669"/>
    <property type="project" value="UniProtKB-KW"/>
</dbReference>
<evidence type="ECO:0000256" key="2">
    <source>
        <dbReference type="ARBA" id="ARBA00022490"/>
    </source>
</evidence>
<dbReference type="SUPFAM" id="SSF69695">
    <property type="entry name" value="SRP19"/>
    <property type="match status" value="1"/>
</dbReference>
<dbReference type="GO" id="GO:0006617">
    <property type="term" value="P:SRP-dependent cotranslational protein targeting to membrane, signal sequence recognition"/>
    <property type="evidence" value="ECO:0007669"/>
    <property type="project" value="TreeGrafter"/>
</dbReference>
<evidence type="ECO:0000313" key="7">
    <source>
        <dbReference type="EMBL" id="CAD8393842.1"/>
    </source>
</evidence>
<feature type="region of interest" description="Disordered" evidence="5">
    <location>
        <begin position="122"/>
        <end position="149"/>
    </location>
</feature>
<reference evidence="6" key="1">
    <citation type="submission" date="2021-01" db="EMBL/GenBank/DDBJ databases">
        <authorList>
            <person name="Corre E."/>
            <person name="Pelletier E."/>
            <person name="Niang G."/>
            <person name="Scheremetjew M."/>
            <person name="Finn R."/>
            <person name="Kale V."/>
            <person name="Holt S."/>
            <person name="Cochrane G."/>
            <person name="Meng A."/>
            <person name="Brown T."/>
            <person name="Cohen L."/>
        </authorList>
    </citation>
    <scope>NUCLEOTIDE SEQUENCE</scope>
    <source>
        <strain evidence="6">UTEX LB 2760</strain>
    </source>
</reference>
<dbReference type="PANTHER" id="PTHR17453">
    <property type="entry name" value="SIGNAL RECOGNITION PARTICLE 19 KD PROTEIN"/>
    <property type="match status" value="1"/>
</dbReference>
<accession>A0A6T6L9U6</accession>
<dbReference type="Gene3D" id="3.30.56.30">
    <property type="entry name" value="Signal recognition particle, SRP19-like subunit"/>
    <property type="match status" value="1"/>
</dbReference>
<dbReference type="Pfam" id="PF01922">
    <property type="entry name" value="SRP19"/>
    <property type="match status" value="1"/>
</dbReference>
<dbReference type="InterPro" id="IPR036521">
    <property type="entry name" value="SRP19-like_sf"/>
</dbReference>
<feature type="compositionally biased region" description="Basic residues" evidence="5">
    <location>
        <begin position="136"/>
        <end position="149"/>
    </location>
</feature>
<keyword evidence="4" id="KW-0687">Ribonucleoprotein</keyword>
<dbReference type="InterPro" id="IPR002778">
    <property type="entry name" value="Signal_recog_particle_SRP19"/>
</dbReference>
<dbReference type="AlphaFoldDB" id="A0A6T6L9U6"/>
<evidence type="ECO:0000256" key="4">
    <source>
        <dbReference type="ARBA" id="ARBA00023274"/>
    </source>
</evidence>
<proteinExistence type="predicted"/>
<evidence type="ECO:0008006" key="8">
    <source>
        <dbReference type="Google" id="ProtNLM"/>
    </source>
</evidence>
<keyword evidence="2" id="KW-0963">Cytoplasm</keyword>
<organism evidence="6">
    <name type="scientific">Rhodosorus marinus</name>
    <dbReference type="NCBI Taxonomy" id="101924"/>
    <lineage>
        <taxon>Eukaryota</taxon>
        <taxon>Rhodophyta</taxon>
        <taxon>Stylonematophyceae</taxon>
        <taxon>Stylonematales</taxon>
        <taxon>Stylonemataceae</taxon>
        <taxon>Rhodosorus</taxon>
    </lineage>
</organism>
<dbReference type="EMBL" id="HBEK01007040">
    <property type="protein sequence ID" value="CAD8393842.1"/>
    <property type="molecule type" value="Transcribed_RNA"/>
</dbReference>
<dbReference type="PANTHER" id="PTHR17453:SF0">
    <property type="entry name" value="SIGNAL RECOGNITION PARTICLE 19 KDA PROTEIN"/>
    <property type="match status" value="1"/>
</dbReference>